<dbReference type="STRING" id="224013.ACX27_19945"/>
<organism evidence="1 2">
    <name type="scientific">Nostoc piscinale CENA21</name>
    <dbReference type="NCBI Taxonomy" id="224013"/>
    <lineage>
        <taxon>Bacteria</taxon>
        <taxon>Bacillati</taxon>
        <taxon>Cyanobacteriota</taxon>
        <taxon>Cyanophyceae</taxon>
        <taxon>Nostocales</taxon>
        <taxon>Nostocaceae</taxon>
        <taxon>Nostoc</taxon>
    </lineage>
</organism>
<dbReference type="Proteomes" id="UP000062645">
    <property type="component" value="Chromosome"/>
</dbReference>
<reference evidence="1 2" key="2">
    <citation type="journal article" date="2016" name="Genome Announc.">
        <title>Draft Genome Sequence of the N2-Fixing Cyanobacterium Nostoc piscinale CENA21, Isolated from the Brazilian Amazon Floodplain.</title>
        <authorList>
            <person name="Leao T."/>
            <person name="Guimaraes P.I."/>
            <person name="de Melo A.G."/>
            <person name="Ramos R.T."/>
            <person name="Leao P.N."/>
            <person name="Silva A."/>
            <person name="Fiore M.F."/>
            <person name="Schneider M.P."/>
        </authorList>
    </citation>
    <scope>NUCLEOTIDE SEQUENCE [LARGE SCALE GENOMIC DNA]</scope>
    <source>
        <strain evidence="1 2">CENA21</strain>
    </source>
</reference>
<evidence type="ECO:0000313" key="2">
    <source>
        <dbReference type="Proteomes" id="UP000062645"/>
    </source>
</evidence>
<reference evidence="2" key="1">
    <citation type="submission" date="2015-07" db="EMBL/GenBank/DDBJ databases">
        <title>Genome Of Nitrogen-Fixing Cyanobacterium Nostoc piscinale CENA21 From Solimoes/Amazon River Floodplain Sediments And Comparative Genomics To Uncover Biosynthetic Natural Products Potential.</title>
        <authorList>
            <person name="Leao T.F."/>
            <person name="Leao P.N."/>
            <person name="Guimaraes P.I."/>
            <person name="de Melo A.G.C."/>
            <person name="Ramos R.T.J."/>
            <person name="Silva A."/>
            <person name="Fiore M.F."/>
            <person name="Schneider M.P.C."/>
        </authorList>
    </citation>
    <scope>NUCLEOTIDE SEQUENCE [LARGE SCALE GENOMIC DNA]</scope>
    <source>
        <strain evidence="2">CENA21</strain>
    </source>
</reference>
<dbReference type="EMBL" id="CP012036">
    <property type="protein sequence ID" value="ALF54597.1"/>
    <property type="molecule type" value="Genomic_DNA"/>
</dbReference>
<protein>
    <submittedName>
        <fullName evidence="1">Uncharacterized protein</fullName>
    </submittedName>
</protein>
<evidence type="ECO:0000313" key="1">
    <source>
        <dbReference type="EMBL" id="ALF54597.1"/>
    </source>
</evidence>
<dbReference type="AlphaFoldDB" id="A0A0M3V608"/>
<dbReference type="PATRIC" id="fig|224013.5.peg.4768"/>
<sequence>MQEQYFCDFAILLQPNYTTTYQIYPDYISNCYFDFFYSVSKLTIIIKICSKATKLILILILLIDNFVK</sequence>
<keyword evidence="2" id="KW-1185">Reference proteome</keyword>
<accession>A0A0M3V608</accession>
<proteinExistence type="predicted"/>
<name>A0A0M3V608_9NOSO</name>
<dbReference type="KEGG" id="npz:ACX27_19945"/>
<gene>
    <name evidence="1" type="ORF">ACX27_19945</name>
</gene>